<name>A0A2K8KG75_9MOLU</name>
<evidence type="ECO:0000313" key="2">
    <source>
        <dbReference type="Proteomes" id="UP000231179"/>
    </source>
</evidence>
<dbReference type="Proteomes" id="UP000231179">
    <property type="component" value="Chromosome"/>
</dbReference>
<proteinExistence type="predicted"/>
<gene>
    <name evidence="1" type="ORF">SCLAR_v1c03450</name>
</gene>
<dbReference type="EMBL" id="CP024870">
    <property type="protein sequence ID" value="ATX70675.1"/>
    <property type="molecule type" value="Genomic_DNA"/>
</dbReference>
<sequence>MACTDPTSNSDNKPKPDANKPVLTQEIFDEFFNNDPTVNYTGAYVFNDGDKFDDWTSVTSIFLRKIAIETLYKDFSDKYTNNDFAFLTGSFNNSSIIFKTSEMITIKISIPFRTTSQKDEGKNDTLNFTFNFKQTNKMMGTELLEEIFSAYFTRYFFRNNSTEINTSRTEDEERYTAWGGPNFALFSQSELEEFNEHASKISYLTDAYSERMQSDSNDNLLLKDIDVEILDCQDHKEIDGVKYYKIKAKLFLKSNPEIFIEKEFIDRGYE</sequence>
<dbReference type="AlphaFoldDB" id="A0A2K8KG75"/>
<protein>
    <submittedName>
        <fullName evidence="1">Uncharacterized protein</fullName>
    </submittedName>
</protein>
<keyword evidence="2" id="KW-1185">Reference proteome</keyword>
<dbReference type="RefSeq" id="WP_169921834.1">
    <property type="nucleotide sequence ID" value="NZ_CP024870.1"/>
</dbReference>
<organism evidence="1 2">
    <name type="scientific">Spiroplasma clarkii</name>
    <dbReference type="NCBI Taxonomy" id="2139"/>
    <lineage>
        <taxon>Bacteria</taxon>
        <taxon>Bacillati</taxon>
        <taxon>Mycoplasmatota</taxon>
        <taxon>Mollicutes</taxon>
        <taxon>Entomoplasmatales</taxon>
        <taxon>Spiroplasmataceae</taxon>
        <taxon>Spiroplasma</taxon>
    </lineage>
</organism>
<accession>A0A2K8KG75</accession>
<evidence type="ECO:0000313" key="1">
    <source>
        <dbReference type="EMBL" id="ATX70675.1"/>
    </source>
</evidence>
<reference evidence="1 2" key="1">
    <citation type="submission" date="2017-11" db="EMBL/GenBank/DDBJ databases">
        <title>Complete genome sequence of Spiroplasma clarkii CN-5 (DSM 19994).</title>
        <authorList>
            <person name="Tsai Y.-M."/>
            <person name="Chang A."/>
            <person name="Lo W.-S."/>
            <person name="Kuo C.-H."/>
        </authorList>
    </citation>
    <scope>NUCLEOTIDE SEQUENCE [LARGE SCALE GENOMIC DNA]</scope>
    <source>
        <strain evidence="1 2">CN-5</strain>
    </source>
</reference>